<keyword evidence="3" id="KW-0472">Membrane</keyword>
<organism evidence="4 5">
    <name type="scientific">Nocardioides faecalis</name>
    <dbReference type="NCBI Taxonomy" id="2803858"/>
    <lineage>
        <taxon>Bacteria</taxon>
        <taxon>Bacillati</taxon>
        <taxon>Actinomycetota</taxon>
        <taxon>Actinomycetes</taxon>
        <taxon>Propionibacteriales</taxon>
        <taxon>Nocardioidaceae</taxon>
        <taxon>Nocardioides</taxon>
    </lineage>
</organism>
<sequence length="538" mass="56668">MNEFSTPAGWYPDGDGWERRWDGTGWTEDRRRMAEPTQVRPTPPGPTPPGPPPTQLPQQPGNQPGNPAGGPPKSPAGPTFGAQPPFPPAGPSPYAPPPPPPGYGNVAAGFPPHPGRGTNGPGGPAGPGRPGGSSGPKKSRLGVWLGIAAALLLIVGIAVTVAVLKPWQGEDDSTAGPDKGPGGKGGDKKAAVQGDIDGDNKGDALFYLYQNYDDIKKVTAKSTGNGFELAHVAADPYTEPQELYLDWDGDGVNEKLVWRFVASGKQITLSSNDSDFPGDQTFTLPLSSLKKYGDIEIRLVHGDFDGDGDLDLAIAGPNDRVVDVSVLLNDGKGTFAEPVLWLSLPNAVIDVVQITAGDFDGDGDADLWAELPAERLTNESYTEYYSGDRGFALLTSSGNAFTQGAVNKSTIYAEEFLAGDVTGDGTVNIVAVETNSYREQITVTVYDVSAGTLKPVTGFTGTSKIGQRSLQGATLSDVDGDGKADVVFVVKAYKEAKFTGLQVMRSTGAVFDPALVWADLEPCKDDSCRVRFVGSRRY</sequence>
<feature type="compositionally biased region" description="Pro residues" evidence="2">
    <location>
        <begin position="41"/>
        <end position="55"/>
    </location>
</feature>
<feature type="compositionally biased region" description="Basic and acidic residues" evidence="2">
    <location>
        <begin position="16"/>
        <end position="34"/>
    </location>
</feature>
<reference evidence="4" key="1">
    <citation type="submission" date="2021-01" db="EMBL/GenBank/DDBJ databases">
        <title>Novel species in genus Nocardioides.</title>
        <authorList>
            <person name="Zhang G."/>
        </authorList>
    </citation>
    <scope>NUCLEOTIDE SEQUENCE</scope>
    <source>
        <strain evidence="4">Zg-536</strain>
    </source>
</reference>
<gene>
    <name evidence="4" type="ORF">JK386_06200</name>
</gene>
<feature type="compositionally biased region" description="Pro residues" evidence="2">
    <location>
        <begin position="84"/>
        <end position="102"/>
    </location>
</feature>
<dbReference type="Gene3D" id="2.40.128.340">
    <property type="match status" value="1"/>
</dbReference>
<dbReference type="Proteomes" id="UP000663791">
    <property type="component" value="Unassembled WGS sequence"/>
</dbReference>
<feature type="region of interest" description="Disordered" evidence="2">
    <location>
        <begin position="168"/>
        <end position="195"/>
    </location>
</feature>
<name>A0A938Y5A8_9ACTN</name>
<dbReference type="Pfam" id="PF13517">
    <property type="entry name" value="FG-GAP_3"/>
    <property type="match status" value="1"/>
</dbReference>
<feature type="compositionally biased region" description="Low complexity" evidence="2">
    <location>
        <begin position="56"/>
        <end position="66"/>
    </location>
</feature>
<dbReference type="InterPro" id="IPR028994">
    <property type="entry name" value="Integrin_alpha_N"/>
</dbReference>
<comment type="caution">
    <text evidence="4">The sequence shown here is derived from an EMBL/GenBank/DDBJ whole genome shotgun (WGS) entry which is preliminary data.</text>
</comment>
<proteinExistence type="predicted"/>
<keyword evidence="1" id="KW-0732">Signal</keyword>
<evidence type="ECO:0000313" key="5">
    <source>
        <dbReference type="Proteomes" id="UP000663791"/>
    </source>
</evidence>
<keyword evidence="5" id="KW-1185">Reference proteome</keyword>
<evidence type="ECO:0000313" key="4">
    <source>
        <dbReference type="EMBL" id="MBM9459487.1"/>
    </source>
</evidence>
<evidence type="ECO:0000256" key="2">
    <source>
        <dbReference type="SAM" id="MobiDB-lite"/>
    </source>
</evidence>
<evidence type="ECO:0000256" key="3">
    <source>
        <dbReference type="SAM" id="Phobius"/>
    </source>
</evidence>
<dbReference type="SUPFAM" id="SSF69318">
    <property type="entry name" value="Integrin alpha N-terminal domain"/>
    <property type="match status" value="1"/>
</dbReference>
<dbReference type="AlphaFoldDB" id="A0A938Y5A8"/>
<dbReference type="EMBL" id="JAERTX010000004">
    <property type="protein sequence ID" value="MBM9459487.1"/>
    <property type="molecule type" value="Genomic_DNA"/>
</dbReference>
<feature type="region of interest" description="Disordered" evidence="2">
    <location>
        <begin position="1"/>
        <end position="137"/>
    </location>
</feature>
<accession>A0A938Y5A8</accession>
<keyword evidence="3" id="KW-1133">Transmembrane helix</keyword>
<dbReference type="RefSeq" id="WP_205290771.1">
    <property type="nucleotide sequence ID" value="NZ_CP074406.1"/>
</dbReference>
<evidence type="ECO:0000256" key="1">
    <source>
        <dbReference type="ARBA" id="ARBA00022729"/>
    </source>
</evidence>
<feature type="transmembrane region" description="Helical" evidence="3">
    <location>
        <begin position="141"/>
        <end position="164"/>
    </location>
</feature>
<dbReference type="PANTHER" id="PTHR46580">
    <property type="entry name" value="SENSOR KINASE-RELATED"/>
    <property type="match status" value="1"/>
</dbReference>
<feature type="compositionally biased region" description="Gly residues" evidence="2">
    <location>
        <begin position="117"/>
        <end position="134"/>
    </location>
</feature>
<dbReference type="InterPro" id="IPR013517">
    <property type="entry name" value="FG-GAP"/>
</dbReference>
<protein>
    <submittedName>
        <fullName evidence="4">DUF2510 domain-containing protein</fullName>
    </submittedName>
</protein>
<keyword evidence="3" id="KW-0812">Transmembrane</keyword>